<evidence type="ECO:0008006" key="3">
    <source>
        <dbReference type="Google" id="ProtNLM"/>
    </source>
</evidence>
<geneLocation type="plasmid" evidence="1 2">
    <name>unnamed7</name>
</geneLocation>
<dbReference type="Gene3D" id="3.30.540.10">
    <property type="entry name" value="Fructose-1,6-Bisphosphatase, subunit A, domain 1"/>
    <property type="match status" value="1"/>
</dbReference>
<sequence length="79" mass="8764">MTADALTARLATLHDVASKVAAFRLERFHGRDGWFVETKGPADYVSAVDRDAETLARRLLAFDFPDDLVVGEEQGGRDR</sequence>
<proteinExistence type="predicted"/>
<organism evidence="1 2">
    <name type="scientific">Rhizobium leguminosarum</name>
    <dbReference type="NCBI Taxonomy" id="384"/>
    <lineage>
        <taxon>Bacteria</taxon>
        <taxon>Pseudomonadati</taxon>
        <taxon>Pseudomonadota</taxon>
        <taxon>Alphaproteobacteria</taxon>
        <taxon>Hyphomicrobiales</taxon>
        <taxon>Rhizobiaceae</taxon>
        <taxon>Rhizobium/Agrobacterium group</taxon>
        <taxon>Rhizobium</taxon>
    </lineage>
</organism>
<evidence type="ECO:0000313" key="2">
    <source>
        <dbReference type="Proteomes" id="UP000092691"/>
    </source>
</evidence>
<evidence type="ECO:0000313" key="1">
    <source>
        <dbReference type="EMBL" id="ANP90222.1"/>
    </source>
</evidence>
<accession>A0A1B1CKC1</accession>
<keyword evidence="1" id="KW-0614">Plasmid</keyword>
<dbReference type="EMBL" id="CP016288">
    <property type="protein sequence ID" value="ANP90222.1"/>
    <property type="molecule type" value="Genomic_DNA"/>
</dbReference>
<dbReference type="SUPFAM" id="SSF56655">
    <property type="entry name" value="Carbohydrate phosphatase"/>
    <property type="match status" value="1"/>
</dbReference>
<reference evidence="1 2" key="1">
    <citation type="submission" date="2016-06" db="EMBL/GenBank/DDBJ databases">
        <title>Microsymbionts genomes from the relict species Vavilovia formosa.</title>
        <authorList>
            <person name="Chirak E."/>
            <person name="Kimeklis A."/>
            <person name="Andronov E."/>
        </authorList>
    </citation>
    <scope>NUCLEOTIDE SEQUENCE [LARGE SCALE GENOMIC DNA]</scope>
    <source>
        <strain evidence="1 2">Vaf10</strain>
        <plasmid evidence="2">Plasmid unnamed7</plasmid>
    </source>
</reference>
<dbReference type="AlphaFoldDB" id="A0A1B1CKC1"/>
<dbReference type="RefSeq" id="WP_065283717.1">
    <property type="nucleotide sequence ID" value="NZ_CP016288.1"/>
</dbReference>
<name>A0A1B1CKC1_RHILE</name>
<gene>
    <name evidence="1" type="ORF">BA011_40635</name>
</gene>
<protein>
    <recommendedName>
        <fullName evidence="3">Inositol monophosphatase</fullName>
    </recommendedName>
</protein>
<dbReference type="Proteomes" id="UP000092691">
    <property type="component" value="Plasmid unnamed7"/>
</dbReference>